<dbReference type="Proteomes" id="UP000094336">
    <property type="component" value="Unassembled WGS sequence"/>
</dbReference>
<name>A0A1E3QWI7_9ASCO</name>
<comment type="catalytic activity">
    <reaction evidence="8">
        <text>L-seryl-[protein] + ATP = O-phospho-L-seryl-[protein] + ADP + H(+)</text>
        <dbReference type="Rhea" id="RHEA:17989"/>
        <dbReference type="Rhea" id="RHEA-COMP:9863"/>
        <dbReference type="Rhea" id="RHEA-COMP:11604"/>
        <dbReference type="ChEBI" id="CHEBI:15378"/>
        <dbReference type="ChEBI" id="CHEBI:29999"/>
        <dbReference type="ChEBI" id="CHEBI:30616"/>
        <dbReference type="ChEBI" id="CHEBI:83421"/>
        <dbReference type="ChEBI" id="CHEBI:456216"/>
        <dbReference type="EC" id="2.7.11.1"/>
    </reaction>
</comment>
<dbReference type="InterPro" id="IPR011009">
    <property type="entry name" value="Kinase-like_dom_sf"/>
</dbReference>
<evidence type="ECO:0000313" key="14">
    <source>
        <dbReference type="Proteomes" id="UP000094336"/>
    </source>
</evidence>
<keyword evidence="3" id="KW-0808">Transferase</keyword>
<protein>
    <recommendedName>
        <fullName evidence="1">non-specific serine/threonine protein kinase</fullName>
        <ecNumber evidence="1">2.7.11.1</ecNumber>
    </recommendedName>
</protein>
<dbReference type="PROSITE" id="PS00108">
    <property type="entry name" value="PROTEIN_KINASE_ST"/>
    <property type="match status" value="1"/>
</dbReference>
<dbReference type="EC" id="2.7.11.1" evidence="1"/>
<dbReference type="InterPro" id="IPR017441">
    <property type="entry name" value="Protein_kinase_ATP_BS"/>
</dbReference>
<dbReference type="STRING" id="984486.A0A1E3QWI7"/>
<dbReference type="PROSITE" id="PS50011">
    <property type="entry name" value="PROTEIN_KINASE_DOM"/>
    <property type="match status" value="1"/>
</dbReference>
<dbReference type="PROSITE" id="PS00107">
    <property type="entry name" value="PROTEIN_KINASE_ATP"/>
    <property type="match status" value="1"/>
</dbReference>
<accession>A0A1E3QWI7</accession>
<dbReference type="InterPro" id="IPR051131">
    <property type="entry name" value="NEK_Ser/Thr_kinase_NIMA"/>
</dbReference>
<evidence type="ECO:0000256" key="1">
    <source>
        <dbReference type="ARBA" id="ARBA00012513"/>
    </source>
</evidence>
<feature type="binding site" evidence="9">
    <location>
        <position position="35"/>
    </location>
    <ligand>
        <name>ATP</name>
        <dbReference type="ChEBI" id="CHEBI:30616"/>
    </ligand>
</feature>
<evidence type="ECO:0000256" key="8">
    <source>
        <dbReference type="ARBA" id="ARBA00048679"/>
    </source>
</evidence>
<dbReference type="InterPro" id="IPR000719">
    <property type="entry name" value="Prot_kinase_dom"/>
</dbReference>
<feature type="domain" description="Protein kinase" evidence="12">
    <location>
        <begin position="6"/>
        <end position="290"/>
    </location>
</feature>
<dbReference type="SMART" id="SM00220">
    <property type="entry name" value="S_TKc"/>
    <property type="match status" value="1"/>
</dbReference>
<keyword evidence="5" id="KW-0418">Kinase</keyword>
<evidence type="ECO:0000259" key="12">
    <source>
        <dbReference type="PROSITE" id="PS50011"/>
    </source>
</evidence>
<dbReference type="GO" id="GO:0030447">
    <property type="term" value="P:filamentous growth"/>
    <property type="evidence" value="ECO:0007669"/>
    <property type="project" value="UniProtKB-ARBA"/>
</dbReference>
<evidence type="ECO:0000256" key="9">
    <source>
        <dbReference type="PROSITE-ProRule" id="PRU10141"/>
    </source>
</evidence>
<evidence type="ECO:0000256" key="3">
    <source>
        <dbReference type="ARBA" id="ARBA00022679"/>
    </source>
</evidence>
<dbReference type="AlphaFoldDB" id="A0A1E3QWI7"/>
<feature type="non-terminal residue" evidence="13">
    <location>
        <position position="1"/>
    </location>
</feature>
<dbReference type="PANTHER" id="PTHR44899">
    <property type="entry name" value="CAMK FAMILY PROTEIN KINASE"/>
    <property type="match status" value="1"/>
</dbReference>
<dbReference type="GO" id="GO:0004674">
    <property type="term" value="F:protein serine/threonine kinase activity"/>
    <property type="evidence" value="ECO:0007669"/>
    <property type="project" value="UniProtKB-KW"/>
</dbReference>
<sequence>NLGNQFEALEIIGRGSFGTVRKVRRKEDGLIVVRKEMEYQAMNARERTQLVAEFRILRELNHPNIVSYYSHDLLPEQKMLHLYMEYCDGGDMSAIIKQFKDDREYIPEQFVWSVLVQMLLALHRCHYGRDVARCELFAHGPAPAHVDAAKVIIHRDIKPDNIFLTNNSETVKLGDFGLAKMLNSQQEFAKTYVGTPYYMSPEVLVDAPYSPVCDIWSLGCVIYEMCTLHPPFQAKTHLQLQAKIKEGGYPDVSGRYSTELRNLIRACITVDPAARPTTRDLLDNLSVKFIRKEMELKALEAKLQGRERRLEAAEGEMDARASELDARAREVEARDATVQESRASLAAREQDAQRRELQLHADLQLRLVKKFAADLENLKRTVEEEARSDRLKYQKEFDFVVEHTVRKEIERLLSSQGNLKG</sequence>
<dbReference type="InterPro" id="IPR008271">
    <property type="entry name" value="Ser/Thr_kinase_AS"/>
</dbReference>
<keyword evidence="14" id="KW-1185">Reference proteome</keyword>
<feature type="non-terminal residue" evidence="13">
    <location>
        <position position="421"/>
    </location>
</feature>
<evidence type="ECO:0000256" key="5">
    <source>
        <dbReference type="ARBA" id="ARBA00022777"/>
    </source>
</evidence>
<keyword evidence="4 9" id="KW-0547">Nucleotide-binding</keyword>
<dbReference type="GeneID" id="30149100"/>
<dbReference type="Gene3D" id="1.10.510.10">
    <property type="entry name" value="Transferase(Phosphotransferase) domain 1"/>
    <property type="match status" value="1"/>
</dbReference>
<dbReference type="OrthoDB" id="10250725at2759"/>
<evidence type="ECO:0000256" key="4">
    <source>
        <dbReference type="ARBA" id="ARBA00022741"/>
    </source>
</evidence>
<dbReference type="Pfam" id="PF00069">
    <property type="entry name" value="Pkinase"/>
    <property type="match status" value="1"/>
</dbReference>
<keyword evidence="6 9" id="KW-0067">ATP-binding</keyword>
<dbReference type="EMBL" id="KV454428">
    <property type="protein sequence ID" value="ODQ81367.1"/>
    <property type="molecule type" value="Genomic_DNA"/>
</dbReference>
<evidence type="ECO:0000256" key="6">
    <source>
        <dbReference type="ARBA" id="ARBA00022840"/>
    </source>
</evidence>
<evidence type="ECO:0000256" key="11">
    <source>
        <dbReference type="SAM" id="Coils"/>
    </source>
</evidence>
<dbReference type="GO" id="GO:0005524">
    <property type="term" value="F:ATP binding"/>
    <property type="evidence" value="ECO:0007669"/>
    <property type="project" value="UniProtKB-UniRule"/>
</dbReference>
<keyword evidence="11" id="KW-0175">Coiled coil</keyword>
<dbReference type="SUPFAM" id="SSF56112">
    <property type="entry name" value="Protein kinase-like (PK-like)"/>
    <property type="match status" value="1"/>
</dbReference>
<evidence type="ECO:0000313" key="13">
    <source>
        <dbReference type="EMBL" id="ODQ81367.1"/>
    </source>
</evidence>
<dbReference type="CDD" id="cd08217">
    <property type="entry name" value="STKc_Nek2"/>
    <property type="match status" value="1"/>
</dbReference>
<organism evidence="13 14">
    <name type="scientific">Babjeviella inositovora NRRL Y-12698</name>
    <dbReference type="NCBI Taxonomy" id="984486"/>
    <lineage>
        <taxon>Eukaryota</taxon>
        <taxon>Fungi</taxon>
        <taxon>Dikarya</taxon>
        <taxon>Ascomycota</taxon>
        <taxon>Saccharomycotina</taxon>
        <taxon>Pichiomycetes</taxon>
        <taxon>Serinales incertae sedis</taxon>
        <taxon>Babjeviella</taxon>
    </lineage>
</organism>
<comment type="catalytic activity">
    <reaction evidence="7">
        <text>L-threonyl-[protein] + ATP = O-phospho-L-threonyl-[protein] + ADP + H(+)</text>
        <dbReference type="Rhea" id="RHEA:46608"/>
        <dbReference type="Rhea" id="RHEA-COMP:11060"/>
        <dbReference type="Rhea" id="RHEA-COMP:11605"/>
        <dbReference type="ChEBI" id="CHEBI:15378"/>
        <dbReference type="ChEBI" id="CHEBI:30013"/>
        <dbReference type="ChEBI" id="CHEBI:30616"/>
        <dbReference type="ChEBI" id="CHEBI:61977"/>
        <dbReference type="ChEBI" id="CHEBI:456216"/>
        <dbReference type="EC" id="2.7.11.1"/>
    </reaction>
</comment>
<feature type="coiled-coil region" evidence="11">
    <location>
        <begin position="282"/>
        <end position="316"/>
    </location>
</feature>
<dbReference type="PANTHER" id="PTHR44899:SF10">
    <property type="entry name" value="NIMA-RELATED KINASE 2"/>
    <property type="match status" value="1"/>
</dbReference>
<comment type="similarity">
    <text evidence="10">Belongs to the protein kinase superfamily.</text>
</comment>
<keyword evidence="2 10" id="KW-0723">Serine/threonine-protein kinase</keyword>
<evidence type="ECO:0000256" key="7">
    <source>
        <dbReference type="ARBA" id="ARBA00047899"/>
    </source>
</evidence>
<evidence type="ECO:0000256" key="10">
    <source>
        <dbReference type="RuleBase" id="RU000304"/>
    </source>
</evidence>
<gene>
    <name evidence="13" type="ORF">BABINDRAFT_20540</name>
</gene>
<proteinExistence type="inferred from homology"/>
<dbReference type="RefSeq" id="XP_018986695.1">
    <property type="nucleotide sequence ID" value="XM_019131247.1"/>
</dbReference>
<reference evidence="14" key="1">
    <citation type="submission" date="2016-05" db="EMBL/GenBank/DDBJ databases">
        <title>Comparative genomics of biotechnologically important yeasts.</title>
        <authorList>
            <consortium name="DOE Joint Genome Institute"/>
            <person name="Riley R."/>
            <person name="Haridas S."/>
            <person name="Wolfe K.H."/>
            <person name="Lopes M.R."/>
            <person name="Hittinger C.T."/>
            <person name="Goker M."/>
            <person name="Salamov A."/>
            <person name="Wisecaver J."/>
            <person name="Long T.M."/>
            <person name="Aerts A.L."/>
            <person name="Barry K."/>
            <person name="Choi C."/>
            <person name="Clum A."/>
            <person name="Coughlan A.Y."/>
            <person name="Deshpande S."/>
            <person name="Douglass A.P."/>
            <person name="Hanson S.J."/>
            <person name="Klenk H.-P."/>
            <person name="Labutti K."/>
            <person name="Lapidus A."/>
            <person name="Lindquist E."/>
            <person name="Lipzen A."/>
            <person name="Meier-Kolthoff J.P."/>
            <person name="Ohm R.A."/>
            <person name="Otillar R.P."/>
            <person name="Pangilinan J."/>
            <person name="Peng Y."/>
            <person name="Rokas A."/>
            <person name="Rosa C.A."/>
            <person name="Scheuner C."/>
            <person name="Sibirny A.A."/>
            <person name="Slot J.C."/>
            <person name="Stielow J.B."/>
            <person name="Sun H."/>
            <person name="Kurtzman C.P."/>
            <person name="Blackwell M."/>
            <person name="Grigoriev I.V."/>
            <person name="Jeffries T.W."/>
        </authorList>
    </citation>
    <scope>NUCLEOTIDE SEQUENCE [LARGE SCALE GENOMIC DNA]</scope>
    <source>
        <strain evidence="14">NRRL Y-12698</strain>
    </source>
</reference>
<dbReference type="Gene3D" id="3.30.200.20">
    <property type="entry name" value="Phosphorylase Kinase, domain 1"/>
    <property type="match status" value="2"/>
</dbReference>
<evidence type="ECO:0000256" key="2">
    <source>
        <dbReference type="ARBA" id="ARBA00022527"/>
    </source>
</evidence>